<dbReference type="HOGENOM" id="CLU_000445_52_5_2"/>
<dbReference type="PANTHER" id="PTHR10815">
    <property type="entry name" value="METHYLATED-DNA--PROTEIN-CYSTEINE METHYLTRANSFERASE"/>
    <property type="match status" value="1"/>
</dbReference>
<dbReference type="GO" id="GO:0003908">
    <property type="term" value="F:methylated-DNA-[protein]-cysteine S-methyltransferase activity"/>
    <property type="evidence" value="ECO:0007669"/>
    <property type="project" value="UniProtKB-EC"/>
</dbReference>
<dbReference type="Pfam" id="PF01035">
    <property type="entry name" value="DNA_binding_1"/>
    <property type="match status" value="1"/>
</dbReference>
<dbReference type="GO" id="GO:0032259">
    <property type="term" value="P:methylation"/>
    <property type="evidence" value="ECO:0007669"/>
    <property type="project" value="UniProtKB-KW"/>
</dbReference>
<evidence type="ECO:0000256" key="1">
    <source>
        <dbReference type="ARBA" id="ARBA00001286"/>
    </source>
</evidence>
<dbReference type="InterPro" id="IPR036217">
    <property type="entry name" value="MethylDNA_cys_MeTrfase_DNAb"/>
</dbReference>
<reference evidence="8 9" key="1">
    <citation type="journal article" date="2010" name="Stand. Genomic Sci.">
        <title>Complete genome sequence of Ignisphaera aggregans type strain (AQ1.S1).</title>
        <authorList>
            <person name="Goker M."/>
            <person name="Held B."/>
            <person name="Lapidus A."/>
            <person name="Nolan M."/>
            <person name="Spring S."/>
            <person name="Yasawong M."/>
            <person name="Lucas S."/>
            <person name="Glavina Del Rio T."/>
            <person name="Tice H."/>
            <person name="Cheng J.F."/>
            <person name="Goodwin L."/>
            <person name="Tapia R."/>
            <person name="Pitluck S."/>
            <person name="Liolios K."/>
            <person name="Ivanova N."/>
            <person name="Mavromatis K."/>
            <person name="Mikhailova N."/>
            <person name="Pati A."/>
            <person name="Chen A."/>
            <person name="Palaniappan K."/>
            <person name="Brambilla E."/>
            <person name="Land M."/>
            <person name="Hauser L."/>
            <person name="Chang Y.J."/>
            <person name="Jeffries C.D."/>
            <person name="Brettin T."/>
            <person name="Detter J.C."/>
            <person name="Han C."/>
            <person name="Rohde M."/>
            <person name="Sikorski J."/>
            <person name="Woyke T."/>
            <person name="Bristow J."/>
            <person name="Eisen J.A."/>
            <person name="Markowitz V."/>
            <person name="Hugenholtz P."/>
            <person name="Kyrpides N.C."/>
            <person name="Klenk H.P."/>
        </authorList>
    </citation>
    <scope>NUCLEOTIDE SEQUENCE [LARGE SCALE GENOMIC DNA]</scope>
    <source>
        <strain evidence="9">DSM 17230 / JCM 13409 / AQ1.S1</strain>
    </source>
</reference>
<evidence type="ECO:0000256" key="2">
    <source>
        <dbReference type="ARBA" id="ARBA00022603"/>
    </source>
</evidence>
<keyword evidence="2 8" id="KW-0489">Methyltransferase</keyword>
<dbReference type="InterPro" id="IPR036388">
    <property type="entry name" value="WH-like_DNA-bd_sf"/>
</dbReference>
<dbReference type="Proteomes" id="UP000001304">
    <property type="component" value="Chromosome"/>
</dbReference>
<dbReference type="KEGG" id="iag:Igag_0389"/>
<dbReference type="AlphaFoldDB" id="E0SR80"/>
<dbReference type="InterPro" id="IPR001497">
    <property type="entry name" value="MethylDNA_cys_MeTrfase_AS"/>
</dbReference>
<dbReference type="PROSITE" id="PS00374">
    <property type="entry name" value="MGMT"/>
    <property type="match status" value="1"/>
</dbReference>
<dbReference type="BioCyc" id="IAGG583356:GHAH-393-MONOMER"/>
<evidence type="ECO:0000256" key="4">
    <source>
        <dbReference type="ARBA" id="ARBA00022763"/>
    </source>
</evidence>
<dbReference type="GO" id="GO:0006281">
    <property type="term" value="P:DNA repair"/>
    <property type="evidence" value="ECO:0007669"/>
    <property type="project" value="UniProtKB-KW"/>
</dbReference>
<keyword evidence="4" id="KW-0227">DNA damage</keyword>
<feature type="domain" description="Methylated-DNA-[protein]-cysteine S-methyltransferase DNA binding" evidence="7">
    <location>
        <begin position="27"/>
        <end position="104"/>
    </location>
</feature>
<dbReference type="PANTHER" id="PTHR10815:SF13">
    <property type="entry name" value="METHYLATED-DNA--PROTEIN-CYSTEINE METHYLTRANSFERASE"/>
    <property type="match status" value="1"/>
</dbReference>
<accession>E0SR80</accession>
<comment type="catalytic activity">
    <reaction evidence="6">
        <text>a 6-O-methyl-2'-deoxyguanosine in DNA + L-cysteinyl-[protein] = S-methyl-L-cysteinyl-[protein] + a 2'-deoxyguanosine in DNA</text>
        <dbReference type="Rhea" id="RHEA:24000"/>
        <dbReference type="Rhea" id="RHEA-COMP:10131"/>
        <dbReference type="Rhea" id="RHEA-COMP:10132"/>
        <dbReference type="Rhea" id="RHEA-COMP:11367"/>
        <dbReference type="Rhea" id="RHEA-COMP:11368"/>
        <dbReference type="ChEBI" id="CHEBI:29950"/>
        <dbReference type="ChEBI" id="CHEBI:82612"/>
        <dbReference type="ChEBI" id="CHEBI:85445"/>
        <dbReference type="ChEBI" id="CHEBI:85448"/>
        <dbReference type="EC" id="2.1.1.63"/>
    </reaction>
</comment>
<evidence type="ECO:0000313" key="9">
    <source>
        <dbReference type="Proteomes" id="UP000001304"/>
    </source>
</evidence>
<evidence type="ECO:0000313" key="8">
    <source>
        <dbReference type="EMBL" id="ADM27229.1"/>
    </source>
</evidence>
<evidence type="ECO:0000256" key="6">
    <source>
        <dbReference type="ARBA" id="ARBA00049348"/>
    </source>
</evidence>
<dbReference type="Gene3D" id="1.10.10.10">
    <property type="entry name" value="Winged helix-like DNA-binding domain superfamily/Winged helix DNA-binding domain"/>
    <property type="match status" value="1"/>
</dbReference>
<dbReference type="InterPro" id="IPR014048">
    <property type="entry name" value="MethylDNA_cys_MeTrfase_DNA-bd"/>
</dbReference>
<dbReference type="EMBL" id="CP002098">
    <property type="protein sequence ID" value="ADM27229.1"/>
    <property type="molecule type" value="Genomic_DNA"/>
</dbReference>
<evidence type="ECO:0000259" key="7">
    <source>
        <dbReference type="Pfam" id="PF01035"/>
    </source>
</evidence>
<proteinExistence type="predicted"/>
<keyword evidence="9" id="KW-1185">Reference proteome</keyword>
<protein>
    <submittedName>
        <fullName evidence="8">Methylated-DNA/protein-cysteinemethyltransferase</fullName>
    </submittedName>
</protein>
<sequence>MNGIRYVLRIKNGEIYASKMDYETLKEIVYALVSLIPIGHVATYGEIADILKISPRIVGKILSENIHPIAIPCHRVIRSDGKIGGYTIGGKKNSYFKYKLLKLETFGRPPSRYNLRKILEL</sequence>
<comment type="catalytic activity">
    <reaction evidence="1">
        <text>a 4-O-methyl-thymidine in DNA + L-cysteinyl-[protein] = a thymidine in DNA + S-methyl-L-cysteinyl-[protein]</text>
        <dbReference type="Rhea" id="RHEA:53428"/>
        <dbReference type="Rhea" id="RHEA-COMP:10131"/>
        <dbReference type="Rhea" id="RHEA-COMP:10132"/>
        <dbReference type="Rhea" id="RHEA-COMP:13555"/>
        <dbReference type="Rhea" id="RHEA-COMP:13556"/>
        <dbReference type="ChEBI" id="CHEBI:29950"/>
        <dbReference type="ChEBI" id="CHEBI:82612"/>
        <dbReference type="ChEBI" id="CHEBI:137386"/>
        <dbReference type="ChEBI" id="CHEBI:137387"/>
        <dbReference type="EC" id="2.1.1.63"/>
    </reaction>
</comment>
<gene>
    <name evidence="8" type="ordered locus">Igag_0389</name>
</gene>
<dbReference type="SUPFAM" id="SSF46767">
    <property type="entry name" value="Methylated DNA-protein cysteine methyltransferase, C-terminal domain"/>
    <property type="match status" value="1"/>
</dbReference>
<keyword evidence="3 8" id="KW-0808">Transferase</keyword>
<keyword evidence="5" id="KW-0234">DNA repair</keyword>
<dbReference type="STRING" id="583356.Igag_0389"/>
<evidence type="ECO:0000256" key="3">
    <source>
        <dbReference type="ARBA" id="ARBA00022679"/>
    </source>
</evidence>
<organism evidence="8 9">
    <name type="scientific">Ignisphaera aggregans (strain DSM 17230 / JCM 13409 / AQ1.S1)</name>
    <dbReference type="NCBI Taxonomy" id="583356"/>
    <lineage>
        <taxon>Archaea</taxon>
        <taxon>Thermoproteota</taxon>
        <taxon>Thermoprotei</taxon>
        <taxon>Desulfurococcales</taxon>
        <taxon>Desulfurococcaceae</taxon>
        <taxon>Ignisphaera</taxon>
    </lineage>
</organism>
<dbReference type="CDD" id="cd06445">
    <property type="entry name" value="ATase"/>
    <property type="match status" value="1"/>
</dbReference>
<evidence type="ECO:0000256" key="5">
    <source>
        <dbReference type="ARBA" id="ARBA00023204"/>
    </source>
</evidence>
<dbReference type="NCBIfam" id="TIGR00589">
    <property type="entry name" value="ogt"/>
    <property type="match status" value="1"/>
</dbReference>
<name>E0SR80_IGNAA</name>